<keyword evidence="4 8" id="KW-0863">Zinc-finger</keyword>
<keyword evidence="5" id="KW-0862">Zinc</keyword>
<keyword evidence="3" id="KW-0677">Repeat</keyword>
<dbReference type="PROSITE" id="PS00028">
    <property type="entry name" value="ZINC_FINGER_C2H2_1"/>
    <property type="match status" value="4"/>
</dbReference>
<dbReference type="InterPro" id="IPR013087">
    <property type="entry name" value="Znf_C2H2_type"/>
</dbReference>
<accession>A0AAJ6VKI7</accession>
<dbReference type="AlphaFoldDB" id="A0AAJ6VKI7"/>
<feature type="domain" description="C2H2-type" evidence="10">
    <location>
        <begin position="196"/>
        <end position="223"/>
    </location>
</feature>
<dbReference type="FunFam" id="3.30.160.60:FF:000045">
    <property type="entry name" value="ZFP69 zinc finger protein B"/>
    <property type="match status" value="1"/>
</dbReference>
<dbReference type="PANTHER" id="PTHR24394">
    <property type="entry name" value="ZINC FINGER PROTEIN"/>
    <property type="match status" value="1"/>
</dbReference>
<protein>
    <submittedName>
        <fullName evidence="12">Zinc finger protein 430-like</fullName>
    </submittedName>
</protein>
<feature type="domain" description="C2H2-type" evidence="10">
    <location>
        <begin position="224"/>
        <end position="251"/>
    </location>
</feature>
<keyword evidence="2" id="KW-0479">Metal-binding</keyword>
<evidence type="ECO:0000259" key="10">
    <source>
        <dbReference type="PROSITE" id="PS50157"/>
    </source>
</evidence>
<dbReference type="FunFam" id="3.30.160.60:FF:000512">
    <property type="entry name" value="zinc finger protein 197 isoform X1"/>
    <property type="match status" value="1"/>
</dbReference>
<dbReference type="GO" id="GO:0003677">
    <property type="term" value="F:DNA binding"/>
    <property type="evidence" value="ECO:0007669"/>
    <property type="project" value="UniProtKB-KW"/>
</dbReference>
<dbReference type="SUPFAM" id="SSF57667">
    <property type="entry name" value="beta-beta-alpha zinc fingers"/>
    <property type="match status" value="2"/>
</dbReference>
<evidence type="ECO:0000256" key="8">
    <source>
        <dbReference type="PROSITE-ProRule" id="PRU00042"/>
    </source>
</evidence>
<dbReference type="RefSeq" id="XP_011494151.1">
    <property type="nucleotide sequence ID" value="XM_011495849.1"/>
</dbReference>
<feature type="region of interest" description="Disordered" evidence="9">
    <location>
        <begin position="240"/>
        <end position="277"/>
    </location>
</feature>
<comment type="subcellular location">
    <subcellularLocation>
        <location evidence="1">Nucleus</location>
    </subcellularLocation>
</comment>
<evidence type="ECO:0000256" key="5">
    <source>
        <dbReference type="ARBA" id="ARBA00022833"/>
    </source>
</evidence>
<dbReference type="Proteomes" id="UP000695007">
    <property type="component" value="Unplaced"/>
</dbReference>
<dbReference type="KEGG" id="csol:105359291"/>
<dbReference type="PROSITE" id="PS50157">
    <property type="entry name" value="ZINC_FINGER_C2H2_2"/>
    <property type="match status" value="4"/>
</dbReference>
<evidence type="ECO:0000256" key="4">
    <source>
        <dbReference type="ARBA" id="ARBA00022771"/>
    </source>
</evidence>
<feature type="compositionally biased region" description="Low complexity" evidence="9">
    <location>
        <begin position="245"/>
        <end position="263"/>
    </location>
</feature>
<keyword evidence="7" id="KW-0539">Nucleus</keyword>
<evidence type="ECO:0000256" key="1">
    <source>
        <dbReference type="ARBA" id="ARBA00004123"/>
    </source>
</evidence>
<dbReference type="Gene3D" id="3.30.160.60">
    <property type="entry name" value="Classic Zinc Finger"/>
    <property type="match status" value="3"/>
</dbReference>
<keyword evidence="6" id="KW-0238">DNA-binding</keyword>
<evidence type="ECO:0000256" key="2">
    <source>
        <dbReference type="ARBA" id="ARBA00022723"/>
    </source>
</evidence>
<feature type="domain" description="C2H2-type" evidence="10">
    <location>
        <begin position="141"/>
        <end position="168"/>
    </location>
</feature>
<dbReference type="GO" id="GO:0005634">
    <property type="term" value="C:nucleus"/>
    <property type="evidence" value="ECO:0007669"/>
    <property type="project" value="UniProtKB-SubCell"/>
</dbReference>
<evidence type="ECO:0000256" key="7">
    <source>
        <dbReference type="ARBA" id="ARBA00023242"/>
    </source>
</evidence>
<sequence>MTTKMAFDPRNVKYPSDLHHSQSITSYPYANHHVIQSIQRTDENRNENHCNNKEMCSTSSQQTSSTQTIQKVDAATMTDPLQIDFRLTSEYLARCSNTLGLPYVCKYEDNSNNSSIHNCQDVRPKIEYDLEPQRINGMLIYHCPECAYRFEDRETLQEHLEDHKQRPHVCDICGASLKRKEHLDRHKQGHNKDRPYQCSTCCKAFKRNEHLARHMVIHSGSKNQVCTECGKAFYRKDHLKKHLQSHGSSAKSKSPSNSQSGVTGASGGSGSQNNNHEEGLSTFAMMMRQAGPPPFSILRT</sequence>
<evidence type="ECO:0000313" key="11">
    <source>
        <dbReference type="Proteomes" id="UP000695007"/>
    </source>
</evidence>
<feature type="domain" description="C2H2-type" evidence="10">
    <location>
        <begin position="168"/>
        <end position="195"/>
    </location>
</feature>
<dbReference type="InterPro" id="IPR036236">
    <property type="entry name" value="Znf_C2H2_sf"/>
</dbReference>
<evidence type="ECO:0000256" key="6">
    <source>
        <dbReference type="ARBA" id="ARBA00023125"/>
    </source>
</evidence>
<dbReference type="SMART" id="SM00355">
    <property type="entry name" value="ZnF_C2H2"/>
    <property type="match status" value="4"/>
</dbReference>
<evidence type="ECO:0000256" key="9">
    <source>
        <dbReference type="SAM" id="MobiDB-lite"/>
    </source>
</evidence>
<dbReference type="PANTHER" id="PTHR24394:SF29">
    <property type="entry name" value="MYONEURIN"/>
    <property type="match status" value="1"/>
</dbReference>
<dbReference type="Pfam" id="PF00096">
    <property type="entry name" value="zf-C2H2"/>
    <property type="match status" value="3"/>
</dbReference>
<dbReference type="GeneID" id="105359291"/>
<dbReference type="GO" id="GO:0000981">
    <property type="term" value="F:DNA-binding transcription factor activity, RNA polymerase II-specific"/>
    <property type="evidence" value="ECO:0007669"/>
    <property type="project" value="TreeGrafter"/>
</dbReference>
<dbReference type="GO" id="GO:0008270">
    <property type="term" value="F:zinc ion binding"/>
    <property type="evidence" value="ECO:0007669"/>
    <property type="project" value="UniProtKB-KW"/>
</dbReference>
<reference evidence="12" key="1">
    <citation type="submission" date="2025-08" db="UniProtKB">
        <authorList>
            <consortium name="RefSeq"/>
        </authorList>
    </citation>
    <scope>IDENTIFICATION</scope>
</reference>
<gene>
    <name evidence="12" type="primary">LOC105359291</name>
</gene>
<evidence type="ECO:0000256" key="3">
    <source>
        <dbReference type="ARBA" id="ARBA00022737"/>
    </source>
</evidence>
<keyword evidence="11" id="KW-1185">Reference proteome</keyword>
<organism evidence="11 12">
    <name type="scientific">Ceratosolen solmsi marchali</name>
    <dbReference type="NCBI Taxonomy" id="326594"/>
    <lineage>
        <taxon>Eukaryota</taxon>
        <taxon>Metazoa</taxon>
        <taxon>Ecdysozoa</taxon>
        <taxon>Arthropoda</taxon>
        <taxon>Hexapoda</taxon>
        <taxon>Insecta</taxon>
        <taxon>Pterygota</taxon>
        <taxon>Neoptera</taxon>
        <taxon>Endopterygota</taxon>
        <taxon>Hymenoptera</taxon>
        <taxon>Apocrita</taxon>
        <taxon>Proctotrupomorpha</taxon>
        <taxon>Chalcidoidea</taxon>
        <taxon>Agaonidae</taxon>
        <taxon>Agaoninae</taxon>
        <taxon>Ceratosolen</taxon>
    </lineage>
</organism>
<evidence type="ECO:0000313" key="12">
    <source>
        <dbReference type="RefSeq" id="XP_011494151.1"/>
    </source>
</evidence>
<proteinExistence type="predicted"/>
<name>A0AAJ6VKI7_9HYME</name>